<dbReference type="Pfam" id="PF12801">
    <property type="entry name" value="Fer4_5"/>
    <property type="match status" value="1"/>
</dbReference>
<keyword evidence="2" id="KW-0004">4Fe-4S</keyword>
<keyword evidence="1" id="KW-0813">Transport</keyword>
<dbReference type="InterPro" id="IPR017896">
    <property type="entry name" value="4Fe4S_Fe-S-bd"/>
</dbReference>
<keyword evidence="7" id="KW-0812">Transmembrane</keyword>
<protein>
    <submittedName>
        <fullName evidence="9">Cytochrome c oxidase accessory protein CcoG</fullName>
    </submittedName>
</protein>
<dbReference type="NCBIfam" id="TIGR02745">
    <property type="entry name" value="ccoG_rdxA_fixG"/>
    <property type="match status" value="1"/>
</dbReference>
<dbReference type="PROSITE" id="PS00198">
    <property type="entry name" value="4FE4S_FER_1"/>
    <property type="match status" value="1"/>
</dbReference>
<dbReference type="Pfam" id="PF13746">
    <property type="entry name" value="Fer4_18"/>
    <property type="match status" value="1"/>
</dbReference>
<evidence type="ECO:0000256" key="4">
    <source>
        <dbReference type="ARBA" id="ARBA00022982"/>
    </source>
</evidence>
<dbReference type="EMBL" id="JAQQXP010000001">
    <property type="protein sequence ID" value="MDC8829961.1"/>
    <property type="molecule type" value="Genomic_DNA"/>
</dbReference>
<dbReference type="Gene3D" id="2.60.40.10">
    <property type="entry name" value="Immunoglobulins"/>
    <property type="match status" value="1"/>
</dbReference>
<reference evidence="9 10" key="1">
    <citation type="submission" date="2022-10" db="EMBL/GenBank/DDBJ databases">
        <title>Alteromonas sp. chi3 Genome sequencing.</title>
        <authorList>
            <person name="Park S."/>
        </authorList>
    </citation>
    <scope>NUCLEOTIDE SEQUENCE [LARGE SCALE GENOMIC DNA]</scope>
    <source>
        <strain evidence="10">chi3</strain>
    </source>
</reference>
<proteinExistence type="predicted"/>
<evidence type="ECO:0000256" key="7">
    <source>
        <dbReference type="SAM" id="Phobius"/>
    </source>
</evidence>
<dbReference type="RefSeq" id="WP_273638538.1">
    <property type="nucleotide sequence ID" value="NZ_JAQQXP010000001.1"/>
</dbReference>
<dbReference type="Pfam" id="PF11614">
    <property type="entry name" value="FixG_C"/>
    <property type="match status" value="1"/>
</dbReference>
<keyword evidence="7" id="KW-1133">Transmembrane helix</keyword>
<keyword evidence="5" id="KW-0408">Iron</keyword>
<evidence type="ECO:0000313" key="10">
    <source>
        <dbReference type="Proteomes" id="UP001218788"/>
    </source>
</evidence>
<comment type="caution">
    <text evidence="9">The sequence shown here is derived from an EMBL/GenBank/DDBJ whole genome shotgun (WGS) entry which is preliminary data.</text>
</comment>
<dbReference type="Proteomes" id="UP001218788">
    <property type="component" value="Unassembled WGS sequence"/>
</dbReference>
<gene>
    <name evidence="9" type="primary">ccoG</name>
    <name evidence="9" type="ORF">OIK42_04195</name>
</gene>
<dbReference type="PROSITE" id="PS51379">
    <property type="entry name" value="4FE4S_FER_2"/>
    <property type="match status" value="1"/>
</dbReference>
<evidence type="ECO:0000256" key="3">
    <source>
        <dbReference type="ARBA" id="ARBA00022723"/>
    </source>
</evidence>
<keyword evidence="10" id="KW-1185">Reference proteome</keyword>
<evidence type="ECO:0000259" key="8">
    <source>
        <dbReference type="PROSITE" id="PS51379"/>
    </source>
</evidence>
<dbReference type="InterPro" id="IPR032879">
    <property type="entry name" value="FixG_C"/>
</dbReference>
<feature type="transmembrane region" description="Helical" evidence="7">
    <location>
        <begin position="190"/>
        <end position="214"/>
    </location>
</feature>
<dbReference type="Gene3D" id="1.10.1060.10">
    <property type="entry name" value="Alpha-helical ferredoxin"/>
    <property type="match status" value="1"/>
</dbReference>
<feature type="transmembrane region" description="Helical" evidence="7">
    <location>
        <begin position="167"/>
        <end position="184"/>
    </location>
</feature>
<evidence type="ECO:0000256" key="2">
    <source>
        <dbReference type="ARBA" id="ARBA00022485"/>
    </source>
</evidence>
<dbReference type="InterPro" id="IPR051684">
    <property type="entry name" value="Electron_Trans/Redox"/>
</dbReference>
<evidence type="ECO:0000256" key="1">
    <source>
        <dbReference type="ARBA" id="ARBA00022448"/>
    </source>
</evidence>
<dbReference type="InterPro" id="IPR017900">
    <property type="entry name" value="4Fe4S_Fe_S_CS"/>
</dbReference>
<name>A0ABT5L0D6_9ALTE</name>
<evidence type="ECO:0000256" key="5">
    <source>
        <dbReference type="ARBA" id="ARBA00023004"/>
    </source>
</evidence>
<dbReference type="SUPFAM" id="SSF54862">
    <property type="entry name" value="4Fe-4S ferredoxins"/>
    <property type="match status" value="1"/>
</dbReference>
<dbReference type="PANTHER" id="PTHR30176:SF3">
    <property type="entry name" value="FERREDOXIN-TYPE PROTEIN NAPH"/>
    <property type="match status" value="1"/>
</dbReference>
<keyword evidence="4" id="KW-0249">Electron transport</keyword>
<accession>A0ABT5L0D6</accession>
<dbReference type="PANTHER" id="PTHR30176">
    <property type="entry name" value="FERREDOXIN-TYPE PROTEIN NAPH"/>
    <property type="match status" value="1"/>
</dbReference>
<feature type="transmembrane region" description="Helical" evidence="7">
    <location>
        <begin position="344"/>
        <end position="363"/>
    </location>
</feature>
<keyword evidence="6" id="KW-0411">Iron-sulfur</keyword>
<feature type="transmembrane region" description="Helical" evidence="7">
    <location>
        <begin position="48"/>
        <end position="65"/>
    </location>
</feature>
<keyword evidence="3" id="KW-0479">Metal-binding</keyword>
<evidence type="ECO:0000313" key="9">
    <source>
        <dbReference type="EMBL" id="MDC8829961.1"/>
    </source>
</evidence>
<dbReference type="InterPro" id="IPR014116">
    <property type="entry name" value="Cyt_c_oxidase_cbb3_FixG"/>
</dbReference>
<keyword evidence="7" id="KW-0472">Membrane</keyword>
<feature type="transmembrane region" description="Helical" evidence="7">
    <location>
        <begin position="94"/>
        <end position="114"/>
    </location>
</feature>
<organism evidence="9 10">
    <name type="scientific">Alteromonas gilva</name>
    <dbReference type="NCBI Taxonomy" id="2987522"/>
    <lineage>
        <taxon>Bacteria</taxon>
        <taxon>Pseudomonadati</taxon>
        <taxon>Pseudomonadota</taxon>
        <taxon>Gammaproteobacteria</taxon>
        <taxon>Alteromonadales</taxon>
        <taxon>Alteromonadaceae</taxon>
        <taxon>Alteromonas/Salinimonas group</taxon>
        <taxon>Alteromonas</taxon>
    </lineage>
</organism>
<sequence length="477" mass="54386">MNDQIPVKNVSPVKVHKPKKVDESKRYNSRSRIYVRAVKGPLESFRRFFGFFFIALFAAVPWIQYDGHQAVLLNIVDQRFTIFSLTLWPQDLTLLAYIFIVSAFALFFVTTFAGRVWCGFMCPQTTWTYIYTWFEEKCEGNRNKRIKLDERPMDVDKFLRKTAKHSAWIAVALLTSLTFVGYFTPVGSLFINFFTFDVGFWAGFSVIFFTVCTYANAGWMREIMCTHICPYARFQSAMFDKDTFTVSYDPNRGEQRGPRSRKLDHGELADKGLGDCIDCNLCVQVCPTGIDIRNGLQYECINCGACVDACNGVMEKMNYPKGLISFTSEHELAGGTTRILRPKLIGYFVVLLVMTGLLLADIVTRVPLEVDIIRDRNSLYRENNNGDIENVYTLKVLNKSQSTHTYTIKVEGFPEYEYIGEQVVTVAGGELYSLPISVATDPQNLSERVTEIYFHVSTTEADGSIVEVSEPSKFLYR</sequence>
<evidence type="ECO:0000256" key="6">
    <source>
        <dbReference type="ARBA" id="ARBA00023014"/>
    </source>
</evidence>
<dbReference type="InterPro" id="IPR013783">
    <property type="entry name" value="Ig-like_fold"/>
</dbReference>
<feature type="domain" description="4Fe-4S ferredoxin-type" evidence="8">
    <location>
        <begin position="265"/>
        <end position="295"/>
    </location>
</feature>
<dbReference type="InterPro" id="IPR009051">
    <property type="entry name" value="Helical_ferredxn"/>
</dbReference>